<dbReference type="Pfam" id="PF22766">
    <property type="entry name" value="ZW10_C2"/>
    <property type="match status" value="1"/>
</dbReference>
<sequence>MSLVADSFSSLVVSGKEPDAEAIEKLNVFENDNTLGDILQSVRTAHAKSRQELQVATKRYVEAAKVHRGEPSIQQVKLLNDYKVTQVKLAVLRELKVCREKLSVLRQHVEQQETQKALEAHKELTKAIGQMKQYSEVKIVRALSSEADNLFAQIEEEQMAKWSKAVEVTQTQVAVGDDAGTEFQLLGSIGDGVQKKSLGQLVKSLDGVFERLLDLQVQVKSDSQSRVSIAPEACSTLPQFSDSLIALVTVINTLPKDVSAPVIKRLSTPVTNKLLQSLGKLIPDSVDGLPAFEAHLDLLETLEEKLTSFGWLSGDEITDWSFSLPEVWLSARKDKFLAELRTRLLSGAVENISDEKKTTPRPPSKAQESPKKPRTASHSTTGSRQVRKSQSQASLAPSEGSADNWGDDDLEFSDEEKETKEDWGWDEPITEETAEEAKSVAAESTAESNEDWGWGDETDVVIDDNEGDVTVEATTTATPADVAIITTNLPEILTSTITSFLNEGSHLYEERKKLKIGSAGFMYPSQTANFYALYRALVPLAYRSAKSPLALYNDIETINNHIRAQKDEAELAAELELMDKFGKRHLRQVLEQHQSHITDILNGAGGFQNCSHEGGNLFNCQAAAEKLTSYLTQLSDEWEDQVSDNARMQMLGTLLNCAATTIVTEVENLGDVSEAESQELAKLVAVISAGVESLFGEALTATFCQNWLKFEYLGQILESNLADIRYLLESDALVDYSADELVSLVHALFSDSERREKLISDIYRKGGQ</sequence>
<proteinExistence type="predicted"/>
<feature type="region of interest" description="Disordered" evidence="1">
    <location>
        <begin position="351"/>
        <end position="460"/>
    </location>
</feature>
<dbReference type="GeneID" id="2905890"/>
<dbReference type="GO" id="GO:1990423">
    <property type="term" value="C:RZZ complex"/>
    <property type="evidence" value="ECO:0007669"/>
    <property type="project" value="TreeGrafter"/>
</dbReference>
<dbReference type="Gene3D" id="1.10.357.150">
    <property type="match status" value="1"/>
</dbReference>
<evidence type="ECO:0000313" key="4">
    <source>
        <dbReference type="Proteomes" id="UP000182444"/>
    </source>
</evidence>
<feature type="compositionally biased region" description="Acidic residues" evidence="1">
    <location>
        <begin position="448"/>
        <end position="460"/>
    </location>
</feature>
<evidence type="ECO:0000313" key="3">
    <source>
        <dbReference type="EMBL" id="AOW00364.1"/>
    </source>
</evidence>
<dbReference type="VEuPathDB" id="FungiDB:YALI0_A07689g"/>
<dbReference type="RefSeq" id="XP_499848.3">
    <property type="nucleotide sequence ID" value="XM_499848.3"/>
</dbReference>
<dbReference type="GO" id="GO:0006888">
    <property type="term" value="P:endoplasmic reticulum to Golgi vesicle-mediated transport"/>
    <property type="evidence" value="ECO:0007669"/>
    <property type="project" value="TreeGrafter"/>
</dbReference>
<gene>
    <name evidence="3" type="ORF">YALI1_A07267g</name>
</gene>
<dbReference type="InterPro" id="IPR055148">
    <property type="entry name" value="ZW10_C_2"/>
</dbReference>
<dbReference type="eggNOG" id="KOG2163">
    <property type="taxonomic scope" value="Eukaryota"/>
</dbReference>
<dbReference type="AlphaFoldDB" id="A0A1D8N3Z2"/>
<evidence type="ECO:0000256" key="1">
    <source>
        <dbReference type="SAM" id="MobiDB-lite"/>
    </source>
</evidence>
<accession>A0A1D8N3Z2</accession>
<dbReference type="InterPro" id="IPR046362">
    <property type="entry name" value="Zw10/DSL1_C_sf"/>
</dbReference>
<dbReference type="EMBL" id="CP017553">
    <property type="protein sequence ID" value="AOW00364.1"/>
    <property type="molecule type" value="Genomic_DNA"/>
</dbReference>
<organism evidence="3 4">
    <name type="scientific">Yarrowia lipolytica</name>
    <name type="common">Candida lipolytica</name>
    <dbReference type="NCBI Taxonomy" id="4952"/>
    <lineage>
        <taxon>Eukaryota</taxon>
        <taxon>Fungi</taxon>
        <taxon>Dikarya</taxon>
        <taxon>Ascomycota</taxon>
        <taxon>Saccharomycotina</taxon>
        <taxon>Dipodascomycetes</taxon>
        <taxon>Dipodascales</taxon>
        <taxon>Dipodascales incertae sedis</taxon>
        <taxon>Yarrowia</taxon>
    </lineage>
</organism>
<dbReference type="PANTHER" id="PTHR12205">
    <property type="entry name" value="CENTROMERE/KINETOCHORE PROTEIN ZW10"/>
    <property type="match status" value="1"/>
</dbReference>
<dbReference type="VEuPathDB" id="FungiDB:YALI1_A07267g"/>
<dbReference type="GO" id="GO:0005737">
    <property type="term" value="C:cytoplasm"/>
    <property type="evidence" value="ECO:0007669"/>
    <property type="project" value="GOC"/>
</dbReference>
<name>A0A1D8N3Z2_YARLL</name>
<dbReference type="Proteomes" id="UP000182444">
    <property type="component" value="Chromosome 1A"/>
</dbReference>
<feature type="compositionally biased region" description="Acidic residues" evidence="1">
    <location>
        <begin position="424"/>
        <end position="434"/>
    </location>
</feature>
<feature type="compositionally biased region" description="Polar residues" evidence="1">
    <location>
        <begin position="376"/>
        <end position="395"/>
    </location>
</feature>
<evidence type="ECO:0000259" key="2">
    <source>
        <dbReference type="Pfam" id="PF22766"/>
    </source>
</evidence>
<protein>
    <recommendedName>
        <fullName evidence="2">ZW10 C-terminal helical domain-containing protein</fullName>
    </recommendedName>
</protein>
<feature type="domain" description="ZW10 C-terminal helical" evidence="2">
    <location>
        <begin position="630"/>
        <end position="761"/>
    </location>
</feature>
<dbReference type="OMA" id="REVQYSQ"/>
<dbReference type="PANTHER" id="PTHR12205:SF0">
    <property type="entry name" value="CENTROMERE_KINETOCHORE PROTEIN ZW10 HOMOLOG"/>
    <property type="match status" value="1"/>
</dbReference>
<reference evidence="3 4" key="1">
    <citation type="journal article" date="2016" name="PLoS ONE">
        <title>Sequence Assembly of Yarrowia lipolytica Strain W29/CLIB89 Shows Transposable Element Diversity.</title>
        <authorList>
            <person name="Magnan C."/>
            <person name="Yu J."/>
            <person name="Chang I."/>
            <person name="Jahn E."/>
            <person name="Kanomata Y."/>
            <person name="Wu J."/>
            <person name="Zeller M."/>
            <person name="Oakes M."/>
            <person name="Baldi P."/>
            <person name="Sandmeyer S."/>
        </authorList>
    </citation>
    <scope>NUCLEOTIDE SEQUENCE [LARGE SCALE GENOMIC DNA]</scope>
    <source>
        <strain evidence="4">CLIB89(W29)</strain>
    </source>
</reference>
<feature type="compositionally biased region" description="Acidic residues" evidence="1">
    <location>
        <begin position="405"/>
        <end position="416"/>
    </location>
</feature>
<dbReference type="KEGG" id="yli:2905890"/>
<dbReference type="GO" id="GO:0007094">
    <property type="term" value="P:mitotic spindle assembly checkpoint signaling"/>
    <property type="evidence" value="ECO:0007669"/>
    <property type="project" value="TreeGrafter"/>
</dbReference>